<feature type="compositionally biased region" description="Low complexity" evidence="1">
    <location>
        <begin position="344"/>
        <end position="402"/>
    </location>
</feature>
<feature type="chain" id="PRO_5012545757" evidence="2">
    <location>
        <begin position="18"/>
        <end position="402"/>
    </location>
</feature>
<evidence type="ECO:0000256" key="2">
    <source>
        <dbReference type="SAM" id="SignalP"/>
    </source>
</evidence>
<evidence type="ECO:0000313" key="4">
    <source>
        <dbReference type="Proteomes" id="UP000186406"/>
    </source>
</evidence>
<dbReference type="Proteomes" id="UP000186406">
    <property type="component" value="Unassembled WGS sequence"/>
</dbReference>
<accession>A0A1M7ZQN4</accession>
<name>A0A1M7ZQN4_9HYPH</name>
<evidence type="ECO:0000313" key="3">
    <source>
        <dbReference type="EMBL" id="SHO67132.1"/>
    </source>
</evidence>
<dbReference type="AlphaFoldDB" id="A0A1M7ZQN4"/>
<feature type="signal peptide" evidence="2">
    <location>
        <begin position="1"/>
        <end position="17"/>
    </location>
</feature>
<keyword evidence="4" id="KW-1185">Reference proteome</keyword>
<dbReference type="PROSITE" id="PS51257">
    <property type="entry name" value="PROKAR_LIPOPROTEIN"/>
    <property type="match status" value="1"/>
</dbReference>
<protein>
    <submittedName>
        <fullName evidence="3">Cellulose biosynthesis protein BcsN</fullName>
    </submittedName>
</protein>
<dbReference type="STRING" id="1123029.SAMN02745172_03798"/>
<dbReference type="OrthoDB" id="7948789at2"/>
<dbReference type="InterPro" id="IPR031482">
    <property type="entry name" value="CBP_BcsN"/>
</dbReference>
<dbReference type="Pfam" id="PF17038">
    <property type="entry name" value="CBP_BcsN"/>
    <property type="match status" value="1"/>
</dbReference>
<keyword evidence="2" id="KW-0732">Signal</keyword>
<gene>
    <name evidence="3" type="ORF">SAMN02745172_03798</name>
</gene>
<reference evidence="3 4" key="1">
    <citation type="submission" date="2016-12" db="EMBL/GenBank/DDBJ databases">
        <authorList>
            <person name="Song W.-J."/>
            <person name="Kurnit D.M."/>
        </authorList>
    </citation>
    <scope>NUCLEOTIDE SEQUENCE [LARGE SCALE GENOMIC DNA]</scope>
    <source>
        <strain evidence="3 4">DSM 19599</strain>
    </source>
</reference>
<proteinExistence type="predicted"/>
<dbReference type="EMBL" id="FRXO01000010">
    <property type="protein sequence ID" value="SHO67132.1"/>
    <property type="molecule type" value="Genomic_DNA"/>
</dbReference>
<feature type="region of interest" description="Disordered" evidence="1">
    <location>
        <begin position="310"/>
        <end position="402"/>
    </location>
</feature>
<evidence type="ECO:0000256" key="1">
    <source>
        <dbReference type="SAM" id="MobiDB-lite"/>
    </source>
</evidence>
<sequence>MRHALSIFIALAVSACAMPYGPGHDPQTATMAREVPATQAIVLPPPGGPAVVGVIETRFSNAIEQKVVIANTDALEGENYIQVKMYGPVGYGAGDNSLSADRPMVGDIQREMLKAFPGVGMFVASTYMQNFYGPFNYAVGRRGRTTCIYGWQTIRPPVNKFMAPSSRGWLTLRVRLCRVGVTEDKLLAFLYGLTVNSYFLPTNWNPYGPAPDVPEDVGKLGAPMLPVPQGSNPYYTEGPLDPRLGRVLPPAPVASSRAPRAAVTAATAARQPVTQEPLPGAVLVPVPGVAAGAPGPGAAPAAQQAPAIEAPPALPDRGSPGSKGPVSAVDNATGFGVSGPAPPAEADAPAPTGTPSWPAAPTGTAAGSGAATTSSGIRVVGSPPAAPAGGPLQLPSAIGPAQ</sequence>
<organism evidence="3 4">
    <name type="scientific">Pseudoxanthobacter soli DSM 19599</name>
    <dbReference type="NCBI Taxonomy" id="1123029"/>
    <lineage>
        <taxon>Bacteria</taxon>
        <taxon>Pseudomonadati</taxon>
        <taxon>Pseudomonadota</taxon>
        <taxon>Alphaproteobacteria</taxon>
        <taxon>Hyphomicrobiales</taxon>
        <taxon>Segnochrobactraceae</taxon>
        <taxon>Pseudoxanthobacter</taxon>
    </lineage>
</organism>